<evidence type="ECO:0000313" key="4">
    <source>
        <dbReference type="EMBL" id="MBF0857330.1"/>
    </source>
</evidence>
<dbReference type="PANTHER" id="PTHR42879">
    <property type="entry name" value="3-OXOACYL-(ACYL-CARRIER-PROTEIN) REDUCTASE"/>
    <property type="match status" value="1"/>
</dbReference>
<evidence type="ECO:0000313" key="5">
    <source>
        <dbReference type="Proteomes" id="UP000603665"/>
    </source>
</evidence>
<dbReference type="GO" id="GO:0004316">
    <property type="term" value="F:3-oxoacyl-[acyl-carrier-protein] reductase (NADPH) activity"/>
    <property type="evidence" value="ECO:0007669"/>
    <property type="project" value="UniProtKB-EC"/>
</dbReference>
<proteinExistence type="inferred from homology"/>
<dbReference type="InterPro" id="IPR036291">
    <property type="entry name" value="NAD(P)-bd_dom_sf"/>
</dbReference>
<dbReference type="Gene3D" id="3.40.50.720">
    <property type="entry name" value="NAD(P)-binding Rossmann-like Domain"/>
    <property type="match status" value="1"/>
</dbReference>
<evidence type="ECO:0000256" key="1">
    <source>
        <dbReference type="ARBA" id="ARBA00006484"/>
    </source>
</evidence>
<reference evidence="4" key="1">
    <citation type="submission" date="2020-04" db="EMBL/GenBank/DDBJ databases">
        <authorList>
            <person name="Sombolestani A."/>
        </authorList>
    </citation>
    <scope>NUCLEOTIDE SEQUENCE</scope>
    <source>
        <strain evidence="4">LMG1408</strain>
    </source>
</reference>
<keyword evidence="2 4" id="KW-0560">Oxidoreductase</keyword>
<dbReference type="InterPro" id="IPR057326">
    <property type="entry name" value="KR_dom"/>
</dbReference>
<accession>A0AB35AQV3</accession>
<dbReference type="EC" id="1.1.1.100" evidence="4"/>
<dbReference type="NCBIfam" id="NF004200">
    <property type="entry name" value="PRK05653.1-5"/>
    <property type="match status" value="1"/>
</dbReference>
<gene>
    <name evidence="4" type="primary">fabG</name>
    <name evidence="4" type="ORF">HKD20_12585</name>
</gene>
<dbReference type="EMBL" id="JABCQL010000038">
    <property type="protein sequence ID" value="MBF0857330.1"/>
    <property type="molecule type" value="Genomic_DNA"/>
</dbReference>
<feature type="domain" description="Ketoreductase" evidence="3">
    <location>
        <begin position="4"/>
        <end position="180"/>
    </location>
</feature>
<comment type="caution">
    <text evidence="4">The sequence shown here is derived from an EMBL/GenBank/DDBJ whole genome shotgun (WGS) entry which is preliminary data.</text>
</comment>
<comment type="similarity">
    <text evidence="1">Belongs to the short-chain dehydrogenases/reductases (SDR) family.</text>
</comment>
<dbReference type="PANTHER" id="PTHR42879:SF2">
    <property type="entry name" value="3-OXOACYL-[ACYL-CARRIER-PROTEIN] REDUCTASE FABG"/>
    <property type="match status" value="1"/>
</dbReference>
<dbReference type="RefSeq" id="WP_011252939.1">
    <property type="nucleotide sequence ID" value="NZ_BJNM01000040.1"/>
</dbReference>
<sequence length="238" mass="24324">MRALITGGTSPIGAAICRRLAQDGLHVIIHACTSVGKAHDLAEEICEAGGQAEILVCDLSDIVATRDALIPVVAGGVPQVIVHNAGTHDDVTMAGMQPAQWTDVLDVSLDGFFAVVQPLLLPLTRKRHGRIIALSSVTARLGNRGQVAYAAAKAGLEGAVRSLSREVASRGITVNAVAPGVINSPAASAVMDTAQISALVPARRAGQPEEVAALVSFLASDQAAYITGQTIGINGGMA</sequence>
<name>A0AB35AQV3_GLUOY</name>
<dbReference type="PRINTS" id="PR00080">
    <property type="entry name" value="SDRFAMILY"/>
</dbReference>
<dbReference type="AlphaFoldDB" id="A0AB35AQV3"/>
<protein>
    <submittedName>
        <fullName evidence="4">3-oxoacyl-ACP reductase FabG</fullName>
        <ecNumber evidence="4">1.1.1.100</ecNumber>
    </submittedName>
</protein>
<dbReference type="PRINTS" id="PR00081">
    <property type="entry name" value="GDHRDH"/>
</dbReference>
<dbReference type="Proteomes" id="UP000603665">
    <property type="component" value="Unassembled WGS sequence"/>
</dbReference>
<reference evidence="4" key="2">
    <citation type="submission" date="2023-10" db="EMBL/GenBank/DDBJ databases">
        <title>Description of novel Gluconobacter species.</title>
        <authorList>
            <person name="Cleenwerck I."/>
            <person name="Cnockaert M."/>
            <person name="Borremans W."/>
            <person name="Wieme A.D."/>
            <person name="De Vuyst L."/>
            <person name="Vandamme P."/>
        </authorList>
    </citation>
    <scope>NUCLEOTIDE SEQUENCE</scope>
    <source>
        <strain evidence="4">LMG1408</strain>
    </source>
</reference>
<dbReference type="Pfam" id="PF13561">
    <property type="entry name" value="adh_short_C2"/>
    <property type="match status" value="1"/>
</dbReference>
<dbReference type="FunFam" id="3.40.50.720:FF:000173">
    <property type="entry name" value="3-oxoacyl-[acyl-carrier protein] reductase"/>
    <property type="match status" value="1"/>
</dbReference>
<dbReference type="InterPro" id="IPR050259">
    <property type="entry name" value="SDR"/>
</dbReference>
<dbReference type="SUPFAM" id="SSF51735">
    <property type="entry name" value="NAD(P)-binding Rossmann-fold domains"/>
    <property type="match status" value="1"/>
</dbReference>
<dbReference type="NCBIfam" id="NF009466">
    <property type="entry name" value="PRK12826.1-2"/>
    <property type="match status" value="1"/>
</dbReference>
<evidence type="ECO:0000256" key="2">
    <source>
        <dbReference type="ARBA" id="ARBA00023002"/>
    </source>
</evidence>
<organism evidence="4 5">
    <name type="scientific">Gluconobacter oxydans</name>
    <name type="common">Gluconobacter suboxydans</name>
    <dbReference type="NCBI Taxonomy" id="442"/>
    <lineage>
        <taxon>Bacteria</taxon>
        <taxon>Pseudomonadati</taxon>
        <taxon>Pseudomonadota</taxon>
        <taxon>Alphaproteobacteria</taxon>
        <taxon>Acetobacterales</taxon>
        <taxon>Acetobacteraceae</taxon>
        <taxon>Gluconobacter</taxon>
    </lineage>
</organism>
<dbReference type="SMART" id="SM00822">
    <property type="entry name" value="PKS_KR"/>
    <property type="match status" value="1"/>
</dbReference>
<dbReference type="InterPro" id="IPR002347">
    <property type="entry name" value="SDR_fam"/>
</dbReference>
<evidence type="ECO:0000259" key="3">
    <source>
        <dbReference type="SMART" id="SM00822"/>
    </source>
</evidence>